<gene>
    <name evidence="2" type="ORF">PG996_002739</name>
</gene>
<dbReference type="Proteomes" id="UP001446871">
    <property type="component" value="Unassembled WGS sequence"/>
</dbReference>
<evidence type="ECO:0000313" key="3">
    <source>
        <dbReference type="Proteomes" id="UP001446871"/>
    </source>
</evidence>
<comment type="caution">
    <text evidence="2">The sequence shown here is derived from an EMBL/GenBank/DDBJ whole genome shotgun (WGS) entry which is preliminary data.</text>
</comment>
<keyword evidence="1" id="KW-0175">Coiled coil</keyword>
<reference evidence="2 3" key="1">
    <citation type="submission" date="2023-01" db="EMBL/GenBank/DDBJ databases">
        <title>Analysis of 21 Apiospora genomes using comparative genomics revels a genus with tremendous synthesis potential of carbohydrate active enzymes and secondary metabolites.</title>
        <authorList>
            <person name="Sorensen T."/>
        </authorList>
    </citation>
    <scope>NUCLEOTIDE SEQUENCE [LARGE SCALE GENOMIC DNA]</scope>
    <source>
        <strain evidence="2 3">CBS 83171</strain>
    </source>
</reference>
<evidence type="ECO:0000256" key="1">
    <source>
        <dbReference type="SAM" id="Coils"/>
    </source>
</evidence>
<proteinExistence type="predicted"/>
<organism evidence="2 3">
    <name type="scientific">Apiospora saccharicola</name>
    <dbReference type="NCBI Taxonomy" id="335842"/>
    <lineage>
        <taxon>Eukaryota</taxon>
        <taxon>Fungi</taxon>
        <taxon>Dikarya</taxon>
        <taxon>Ascomycota</taxon>
        <taxon>Pezizomycotina</taxon>
        <taxon>Sordariomycetes</taxon>
        <taxon>Xylariomycetidae</taxon>
        <taxon>Amphisphaeriales</taxon>
        <taxon>Apiosporaceae</taxon>
        <taxon>Apiospora</taxon>
    </lineage>
</organism>
<accession>A0ABR1WPN7</accession>
<feature type="coiled-coil region" evidence="1">
    <location>
        <begin position="246"/>
        <end position="273"/>
    </location>
</feature>
<sequence>MQVHHTVLSREPARRAAEVLRDINKWFRTHRVPRAGGGGNPDWPDDRDLHDVTLAELYARHGWPDRFDGDAFEVGLLRRWAVGRVKDDAAMSRMNLKGAQESVNYRRELIEHLEQGTARARTPQGKWAAQWEALQACRVMQSAMAEVNHEREKLVRLEQGLQGDSVPVREYQILRHRLKTLPGPADVERQFPGQAIDLDSAHDNALFDEDNRDRSWGRKLVGILQSDIAGYRAWVARVPEDLTGVRRLVDEAIARAEKDLEGLEKQRLEEQVSHVSSNTRP</sequence>
<evidence type="ECO:0000313" key="2">
    <source>
        <dbReference type="EMBL" id="KAK8083958.1"/>
    </source>
</evidence>
<name>A0ABR1WPN7_9PEZI</name>
<dbReference type="EMBL" id="JAQQWM010000001">
    <property type="protein sequence ID" value="KAK8083958.1"/>
    <property type="molecule type" value="Genomic_DNA"/>
</dbReference>
<keyword evidence="3" id="KW-1185">Reference proteome</keyword>
<protein>
    <submittedName>
        <fullName evidence="2">Uncharacterized protein</fullName>
    </submittedName>
</protein>